<name>A0A9Q0BPH3_9MUSC</name>
<evidence type="ECO:0000313" key="3">
    <source>
        <dbReference type="Proteomes" id="UP001059596"/>
    </source>
</evidence>
<reference evidence="2" key="1">
    <citation type="journal article" date="2023" name="Genome Biol. Evol.">
        <title>Long-read-based Genome Assembly of Drosophila gunungcola Reveals Fewer Chemosensory Genes in Flower-breeding Species.</title>
        <authorList>
            <person name="Negi A."/>
            <person name="Liao B.Y."/>
            <person name="Yeh S.D."/>
        </authorList>
    </citation>
    <scope>NUCLEOTIDE SEQUENCE</scope>
    <source>
        <strain evidence="2">Sukarami</strain>
    </source>
</reference>
<feature type="compositionally biased region" description="Polar residues" evidence="1">
    <location>
        <begin position="99"/>
        <end position="132"/>
    </location>
</feature>
<feature type="compositionally biased region" description="Basic and acidic residues" evidence="1">
    <location>
        <begin position="62"/>
        <end position="82"/>
    </location>
</feature>
<keyword evidence="3" id="KW-1185">Reference proteome</keyword>
<feature type="region of interest" description="Disordered" evidence="1">
    <location>
        <begin position="175"/>
        <end position="197"/>
    </location>
</feature>
<feature type="compositionally biased region" description="Basic and acidic residues" evidence="1">
    <location>
        <begin position="182"/>
        <end position="197"/>
    </location>
</feature>
<evidence type="ECO:0000256" key="1">
    <source>
        <dbReference type="SAM" id="MobiDB-lite"/>
    </source>
</evidence>
<sequence length="429" mass="47669">MPRRKWVRSKYSVHLPRGEFVEIVPQMGGTGAGESESSAGSGPRMTVNTLSAISQLPSSTEYEAHEEPKEDCSGCRSKDETWNLRPLSFSEDQNKENNDYSIKQCPQNAGNTPNSKVMPSTSRGHNSWIQNNPNMLPPTVPKWDNHSSGCIIISSDDEELAGQKNVAFRKSHMLTTTKRSHSSMEEHPKEDPIFPKLDKNDTKVREKLRLTGSNIPPIEHSMHSDDFVFHQNLDNKIAVKTVMPKFLSKLQSSLVCQPSSSKDNSNENPMWVLLPPKCIAPMGGNDNAKSLMPELLPLPSTSKAAKKEPMEQDFPTCSKDVSKGKCGSSSKHNLANKNTVAGKKQVKRGRPKSVWHKGNLCECALREMQNPEPSKADVESWRSTEAICMRLRGIDVPDKIGLLEETPSFEDIFDVLGIKEEDPKAISPP</sequence>
<dbReference type="EMBL" id="JAMKOV010000005">
    <property type="protein sequence ID" value="KAI8039962.1"/>
    <property type="molecule type" value="Genomic_DNA"/>
</dbReference>
<comment type="caution">
    <text evidence="2">The sequence shown here is derived from an EMBL/GenBank/DDBJ whole genome shotgun (WGS) entry which is preliminary data.</text>
</comment>
<feature type="region of interest" description="Disordered" evidence="1">
    <location>
        <begin position="25"/>
        <end position="132"/>
    </location>
</feature>
<evidence type="ECO:0000313" key="2">
    <source>
        <dbReference type="EMBL" id="KAI8039962.1"/>
    </source>
</evidence>
<dbReference type="Proteomes" id="UP001059596">
    <property type="component" value="Unassembled WGS sequence"/>
</dbReference>
<feature type="region of interest" description="Disordered" evidence="1">
    <location>
        <begin position="303"/>
        <end position="322"/>
    </location>
</feature>
<organism evidence="2 3">
    <name type="scientific">Drosophila gunungcola</name>
    <name type="common">fruit fly</name>
    <dbReference type="NCBI Taxonomy" id="103775"/>
    <lineage>
        <taxon>Eukaryota</taxon>
        <taxon>Metazoa</taxon>
        <taxon>Ecdysozoa</taxon>
        <taxon>Arthropoda</taxon>
        <taxon>Hexapoda</taxon>
        <taxon>Insecta</taxon>
        <taxon>Pterygota</taxon>
        <taxon>Neoptera</taxon>
        <taxon>Endopterygota</taxon>
        <taxon>Diptera</taxon>
        <taxon>Brachycera</taxon>
        <taxon>Muscomorpha</taxon>
        <taxon>Ephydroidea</taxon>
        <taxon>Drosophilidae</taxon>
        <taxon>Drosophila</taxon>
        <taxon>Sophophora</taxon>
    </lineage>
</organism>
<proteinExistence type="predicted"/>
<dbReference type="AlphaFoldDB" id="A0A9Q0BPH3"/>
<gene>
    <name evidence="2" type="ORF">M5D96_007387</name>
</gene>
<protein>
    <submittedName>
        <fullName evidence="2">Uncharacterized protein</fullName>
    </submittedName>
</protein>
<feature type="compositionally biased region" description="Low complexity" evidence="1">
    <location>
        <begin position="33"/>
        <end position="42"/>
    </location>
</feature>
<feature type="compositionally biased region" description="Polar residues" evidence="1">
    <location>
        <begin position="46"/>
        <end position="61"/>
    </location>
</feature>
<accession>A0A9Q0BPH3</accession>